<sequence length="226" mass="24435">MVRGFDHLQYNMELVLSLRMEEGVGTLCFDWSKPHHVVTLVNTPAWTNLANDLTVLDFDAAGPDHLISAAAGCTDLDFTTGAFSGACWVRADALGNRNIMTHGVDVTDGWYWWIDGTGAMRLVTNQAAASQTTIGSAGDIVVGTWRFIGFSRDGASVTMYTNGADATVTPAVHINPVTAAARNFYVGVNNAAGAGWYDGDLWNPRVWGRALTAVEHAGIFEMERTY</sequence>
<evidence type="ECO:0008006" key="2">
    <source>
        <dbReference type="Google" id="ProtNLM"/>
    </source>
</evidence>
<dbReference type="Gene3D" id="2.60.120.200">
    <property type="match status" value="1"/>
</dbReference>
<protein>
    <recommendedName>
        <fullName evidence="2">LamG-like jellyroll fold domain-containing protein</fullName>
    </recommendedName>
</protein>
<feature type="non-terminal residue" evidence="1">
    <location>
        <position position="226"/>
    </location>
</feature>
<proteinExistence type="predicted"/>
<name>X1GI79_9ZZZZ</name>
<organism evidence="1">
    <name type="scientific">marine sediment metagenome</name>
    <dbReference type="NCBI Taxonomy" id="412755"/>
    <lineage>
        <taxon>unclassified sequences</taxon>
        <taxon>metagenomes</taxon>
        <taxon>ecological metagenomes</taxon>
    </lineage>
</organism>
<comment type="caution">
    <text evidence="1">The sequence shown here is derived from an EMBL/GenBank/DDBJ whole genome shotgun (WGS) entry which is preliminary data.</text>
</comment>
<reference evidence="1" key="1">
    <citation type="journal article" date="2014" name="Front. Microbiol.">
        <title>High frequency of phylogenetically diverse reductive dehalogenase-homologous genes in deep subseafloor sedimentary metagenomes.</title>
        <authorList>
            <person name="Kawai M."/>
            <person name="Futagami T."/>
            <person name="Toyoda A."/>
            <person name="Takaki Y."/>
            <person name="Nishi S."/>
            <person name="Hori S."/>
            <person name="Arai W."/>
            <person name="Tsubouchi T."/>
            <person name="Morono Y."/>
            <person name="Uchiyama I."/>
            <person name="Ito T."/>
            <person name="Fujiyama A."/>
            <person name="Inagaki F."/>
            <person name="Takami H."/>
        </authorList>
    </citation>
    <scope>NUCLEOTIDE SEQUENCE</scope>
    <source>
        <strain evidence="1">Expedition CK06-06</strain>
    </source>
</reference>
<dbReference type="InterPro" id="IPR013320">
    <property type="entry name" value="ConA-like_dom_sf"/>
</dbReference>
<dbReference type="AlphaFoldDB" id="X1GI79"/>
<gene>
    <name evidence="1" type="ORF">S03H2_11324</name>
</gene>
<dbReference type="SUPFAM" id="SSF49899">
    <property type="entry name" value="Concanavalin A-like lectins/glucanases"/>
    <property type="match status" value="1"/>
</dbReference>
<dbReference type="Pfam" id="PF13385">
    <property type="entry name" value="Laminin_G_3"/>
    <property type="match status" value="1"/>
</dbReference>
<dbReference type="EMBL" id="BARU01005785">
    <property type="protein sequence ID" value="GAH41324.1"/>
    <property type="molecule type" value="Genomic_DNA"/>
</dbReference>
<accession>X1GI79</accession>
<evidence type="ECO:0000313" key="1">
    <source>
        <dbReference type="EMBL" id="GAH41324.1"/>
    </source>
</evidence>